<organism evidence="1 2">
    <name type="scientific">Panagrolaimus sp. ES5</name>
    <dbReference type="NCBI Taxonomy" id="591445"/>
    <lineage>
        <taxon>Eukaryota</taxon>
        <taxon>Metazoa</taxon>
        <taxon>Ecdysozoa</taxon>
        <taxon>Nematoda</taxon>
        <taxon>Chromadorea</taxon>
        <taxon>Rhabditida</taxon>
        <taxon>Tylenchina</taxon>
        <taxon>Panagrolaimomorpha</taxon>
        <taxon>Panagrolaimoidea</taxon>
        <taxon>Panagrolaimidae</taxon>
        <taxon>Panagrolaimus</taxon>
    </lineage>
</organism>
<accession>A0AC34FGK8</accession>
<reference evidence="2" key="1">
    <citation type="submission" date="2022-11" db="UniProtKB">
        <authorList>
            <consortium name="WormBaseParasite"/>
        </authorList>
    </citation>
    <scope>IDENTIFICATION</scope>
</reference>
<protein>
    <submittedName>
        <fullName evidence="2">Golgi SNAP receptor complex member 1</fullName>
    </submittedName>
</protein>
<dbReference type="WBParaSite" id="ES5_v2.g16343.t1">
    <property type="protein sequence ID" value="ES5_v2.g16343.t1"/>
    <property type="gene ID" value="ES5_v2.g16343"/>
</dbReference>
<name>A0AC34FGK8_9BILA</name>
<evidence type="ECO:0000313" key="2">
    <source>
        <dbReference type="WBParaSite" id="ES5_v2.g16343.t1"/>
    </source>
</evidence>
<dbReference type="Proteomes" id="UP000887579">
    <property type="component" value="Unplaced"/>
</dbReference>
<evidence type="ECO:0000313" key="1">
    <source>
        <dbReference type="Proteomes" id="UP000887579"/>
    </source>
</evidence>
<sequence>MYTVDMSKAASEWDSLREEARVLGAAIDTKLHALNKYSTTGPRYKAVDSSHFARSKRSAFIQDAQEVEDLLKQLEDANQKLEVLMYKKAGGSSDQHAVRRYHDVLKDYMHEFHRVREVVEKQMDREDLLGGSTSQDGDTFLNNRNRSSELLLQEHEHITNTERMLDDQIKNRSSELLLQEHEHITNTERMLDDQINLALGVKENLNHQQRRVGGAMQQLQKTMKKYPAINNLMQKIRMKKRKDTLVLAGVITVCLILLFLYSMR</sequence>
<proteinExistence type="predicted"/>